<proteinExistence type="predicted"/>
<evidence type="ECO:0000313" key="3">
    <source>
        <dbReference type="Ensembl" id="ENSDNVP00000020622.1"/>
    </source>
</evidence>
<name>A0A8C4PBL6_DRONO</name>
<dbReference type="PANTHER" id="PTHR45617:SF165">
    <property type="entry name" value="COMMON DPR-INTERACTING PROTEIN-RELATED"/>
    <property type="match status" value="1"/>
</dbReference>
<evidence type="ECO:0000256" key="1">
    <source>
        <dbReference type="ARBA" id="ARBA00022614"/>
    </source>
</evidence>
<dbReference type="InterPro" id="IPR001611">
    <property type="entry name" value="Leu-rich_rpt"/>
</dbReference>
<evidence type="ECO:0000313" key="4">
    <source>
        <dbReference type="Proteomes" id="UP000694423"/>
    </source>
</evidence>
<evidence type="ECO:0000256" key="2">
    <source>
        <dbReference type="ARBA" id="ARBA00022737"/>
    </source>
</evidence>
<dbReference type="Proteomes" id="UP000694423">
    <property type="component" value="Unplaced"/>
</dbReference>
<protein>
    <submittedName>
        <fullName evidence="3">Uncharacterized protein</fullName>
    </submittedName>
</protein>
<dbReference type="SMART" id="SM00369">
    <property type="entry name" value="LRR_TYP"/>
    <property type="match status" value="4"/>
</dbReference>
<reference evidence="3" key="2">
    <citation type="submission" date="2025-09" db="UniProtKB">
        <authorList>
            <consortium name="Ensembl"/>
        </authorList>
    </citation>
    <scope>IDENTIFICATION</scope>
</reference>
<dbReference type="Gene3D" id="3.80.10.10">
    <property type="entry name" value="Ribonuclease Inhibitor"/>
    <property type="match status" value="1"/>
</dbReference>
<dbReference type="PANTHER" id="PTHR45617">
    <property type="entry name" value="LEUCINE RICH REPEAT FAMILY PROTEIN"/>
    <property type="match status" value="1"/>
</dbReference>
<dbReference type="AlphaFoldDB" id="A0A8C4PBL6"/>
<keyword evidence="2" id="KW-0677">Repeat</keyword>
<sequence length="242" mass="27716">MHIFLCQRVRLSIQKEMSGKGSLTFLLPKGREEKKIEKQMTYGSRTIKTGENLKVLSLDSNRLAHKAIPKGALHSLHILKMTSELYLAANKIPVIPNDVFSELSELEKLNLSHSQITKKDIENAAFSNMIKLENLTLAENLLAILRLNKNRISLVRQEAFLTLENLAQIDLSNKIPRQLLITLQSLLLFHNHIRCMPRHSFCDTHNVESHLLVRLENSQINLDNVDGYALRCLRGYQVGHFY</sequence>
<dbReference type="InterPro" id="IPR032675">
    <property type="entry name" value="LRR_dom_sf"/>
</dbReference>
<organism evidence="3 4">
    <name type="scientific">Dromaius novaehollandiae</name>
    <name type="common">Emu</name>
    <dbReference type="NCBI Taxonomy" id="8790"/>
    <lineage>
        <taxon>Eukaryota</taxon>
        <taxon>Metazoa</taxon>
        <taxon>Chordata</taxon>
        <taxon>Craniata</taxon>
        <taxon>Vertebrata</taxon>
        <taxon>Euteleostomi</taxon>
        <taxon>Archelosauria</taxon>
        <taxon>Archosauria</taxon>
        <taxon>Dinosauria</taxon>
        <taxon>Saurischia</taxon>
        <taxon>Theropoda</taxon>
        <taxon>Coelurosauria</taxon>
        <taxon>Aves</taxon>
        <taxon>Palaeognathae</taxon>
        <taxon>Casuariiformes</taxon>
        <taxon>Dromaiidae</taxon>
        <taxon>Dromaius</taxon>
    </lineage>
</organism>
<dbReference type="SUPFAM" id="SSF52058">
    <property type="entry name" value="L domain-like"/>
    <property type="match status" value="1"/>
</dbReference>
<reference evidence="3" key="1">
    <citation type="submission" date="2025-08" db="UniProtKB">
        <authorList>
            <consortium name="Ensembl"/>
        </authorList>
    </citation>
    <scope>IDENTIFICATION</scope>
</reference>
<accession>A0A8C4PBL6</accession>
<keyword evidence="1" id="KW-0433">Leucine-rich repeat</keyword>
<dbReference type="Ensembl" id="ENSDNVT00000024856.1">
    <property type="protein sequence ID" value="ENSDNVP00000020622.1"/>
    <property type="gene ID" value="ENSDNVG00000014433.1"/>
</dbReference>
<dbReference type="Pfam" id="PF13855">
    <property type="entry name" value="LRR_8"/>
    <property type="match status" value="1"/>
</dbReference>
<dbReference type="InterPro" id="IPR003591">
    <property type="entry name" value="Leu-rich_rpt_typical-subtyp"/>
</dbReference>
<keyword evidence="4" id="KW-1185">Reference proteome</keyword>